<dbReference type="AlphaFoldDB" id="A0A0F9JGM3"/>
<comment type="caution">
    <text evidence="1">The sequence shown here is derived from an EMBL/GenBank/DDBJ whole genome shotgun (WGS) entry which is preliminary data.</text>
</comment>
<proteinExistence type="predicted"/>
<organism evidence="1">
    <name type="scientific">marine sediment metagenome</name>
    <dbReference type="NCBI Taxonomy" id="412755"/>
    <lineage>
        <taxon>unclassified sequences</taxon>
        <taxon>metagenomes</taxon>
        <taxon>ecological metagenomes</taxon>
    </lineage>
</organism>
<evidence type="ECO:0000313" key="1">
    <source>
        <dbReference type="EMBL" id="KKM04921.1"/>
    </source>
</evidence>
<accession>A0A0F9JGM3</accession>
<sequence length="53" mass="5849">MTDGLEKATKGEEESRTGYWIIDAFGSIDPYMVSEQIAAVLNEPDPVLEGFKV</sequence>
<name>A0A0F9JGM3_9ZZZZ</name>
<dbReference type="EMBL" id="LAZR01016343">
    <property type="protein sequence ID" value="KKM04921.1"/>
    <property type="molecule type" value="Genomic_DNA"/>
</dbReference>
<protein>
    <submittedName>
        <fullName evidence="1">Uncharacterized protein</fullName>
    </submittedName>
</protein>
<gene>
    <name evidence="1" type="ORF">LCGC14_1759450</name>
</gene>
<reference evidence="1" key="1">
    <citation type="journal article" date="2015" name="Nature">
        <title>Complex archaea that bridge the gap between prokaryotes and eukaryotes.</title>
        <authorList>
            <person name="Spang A."/>
            <person name="Saw J.H."/>
            <person name="Jorgensen S.L."/>
            <person name="Zaremba-Niedzwiedzka K."/>
            <person name="Martijn J."/>
            <person name="Lind A.E."/>
            <person name="van Eijk R."/>
            <person name="Schleper C."/>
            <person name="Guy L."/>
            <person name="Ettema T.J."/>
        </authorList>
    </citation>
    <scope>NUCLEOTIDE SEQUENCE</scope>
</reference>